<evidence type="ECO:0000256" key="4">
    <source>
        <dbReference type="SAM" id="MobiDB-lite"/>
    </source>
</evidence>
<comment type="similarity">
    <text evidence="3">Belongs to the UreF family.</text>
</comment>
<gene>
    <name evidence="5" type="ORF">QBC32DRAFT_339943</name>
</gene>
<sequence length="341" mass="36552">MSQLHHERDIPNEAETIENEIADLERRLAEAKLKQRQQQRDSTQEAEERVISVPSRTTLHSPANHFLLLLSDSALPLGSFAFSSGLESYLAHNKLPPFPPSPSHSTSISTPPSRTKLPPPSFTSFLPLSLSSYASTTLPYVLAAHRDPNQLALLDDTLDATIVCTVGRRASVAQGRALLSIWERSLSVSLPPGSGSAEKAAVILKPFSALLKSAGAPQSSTSSSSAGGGGSSGWNDPPPVSAHLPPLFGVICALVGLSLEQTAYLYLLSHVKALMSAAVRAGMFGPYQAQKTLASRTVQEVIAAVVEREWETGVEEAGQSVPVMDLWVGRHEVLYSRIFNS</sequence>
<name>A0AAN6NVX9_9PEZI</name>
<reference evidence="5" key="2">
    <citation type="submission" date="2023-06" db="EMBL/GenBank/DDBJ databases">
        <authorList>
            <consortium name="Lawrence Berkeley National Laboratory"/>
            <person name="Mondo S.J."/>
            <person name="Hensen N."/>
            <person name="Bonometti L."/>
            <person name="Westerberg I."/>
            <person name="Brannstrom I.O."/>
            <person name="Guillou S."/>
            <person name="Cros-Aarteil S."/>
            <person name="Calhoun S."/>
            <person name="Haridas S."/>
            <person name="Kuo A."/>
            <person name="Pangilinan J."/>
            <person name="Riley R."/>
            <person name="Labutti K."/>
            <person name="Andreopoulos B."/>
            <person name="Lipzen A."/>
            <person name="Chen C."/>
            <person name="Yanf M."/>
            <person name="Daum C."/>
            <person name="Ng V."/>
            <person name="Clum A."/>
            <person name="Steindorff A."/>
            <person name="Ohm R."/>
            <person name="Martin F."/>
            <person name="Silar P."/>
            <person name="Natvig D."/>
            <person name="Lalanne C."/>
            <person name="Gautier V."/>
            <person name="Ament-Velasquez S.L."/>
            <person name="Kruys A."/>
            <person name="Hutchinson M.I."/>
            <person name="Powell A.J."/>
            <person name="Barry K."/>
            <person name="Miller A.N."/>
            <person name="Grigoriev I.V."/>
            <person name="Debuchy R."/>
            <person name="Gladieux P."/>
            <person name="Thoren M.H."/>
            <person name="Johannesson H."/>
        </authorList>
    </citation>
    <scope>NUCLEOTIDE SEQUENCE</scope>
    <source>
        <strain evidence="5">CBS 626.80</strain>
    </source>
</reference>
<dbReference type="HAMAP" id="MF_01385">
    <property type="entry name" value="UreF"/>
    <property type="match status" value="1"/>
</dbReference>
<feature type="compositionally biased region" description="Low complexity" evidence="4">
    <location>
        <begin position="215"/>
        <end position="225"/>
    </location>
</feature>
<evidence type="ECO:0000313" key="6">
    <source>
        <dbReference type="Proteomes" id="UP001303222"/>
    </source>
</evidence>
<dbReference type="PANTHER" id="PTHR33620:SF1">
    <property type="entry name" value="UREASE ACCESSORY PROTEIN F"/>
    <property type="match status" value="1"/>
</dbReference>
<dbReference type="EMBL" id="MU859112">
    <property type="protein sequence ID" value="KAK3953065.1"/>
    <property type="molecule type" value="Genomic_DNA"/>
</dbReference>
<dbReference type="Gene3D" id="1.10.4190.10">
    <property type="entry name" value="Urease accessory protein UreF"/>
    <property type="match status" value="1"/>
</dbReference>
<reference evidence="5" key="1">
    <citation type="journal article" date="2023" name="Mol. Phylogenet. Evol.">
        <title>Genome-scale phylogeny and comparative genomics of the fungal order Sordariales.</title>
        <authorList>
            <person name="Hensen N."/>
            <person name="Bonometti L."/>
            <person name="Westerberg I."/>
            <person name="Brannstrom I.O."/>
            <person name="Guillou S."/>
            <person name="Cros-Aarteil S."/>
            <person name="Calhoun S."/>
            <person name="Haridas S."/>
            <person name="Kuo A."/>
            <person name="Mondo S."/>
            <person name="Pangilinan J."/>
            <person name="Riley R."/>
            <person name="LaButti K."/>
            <person name="Andreopoulos B."/>
            <person name="Lipzen A."/>
            <person name="Chen C."/>
            <person name="Yan M."/>
            <person name="Daum C."/>
            <person name="Ng V."/>
            <person name="Clum A."/>
            <person name="Steindorff A."/>
            <person name="Ohm R.A."/>
            <person name="Martin F."/>
            <person name="Silar P."/>
            <person name="Natvig D.O."/>
            <person name="Lalanne C."/>
            <person name="Gautier V."/>
            <person name="Ament-Velasquez S.L."/>
            <person name="Kruys A."/>
            <person name="Hutchinson M.I."/>
            <person name="Powell A.J."/>
            <person name="Barry K."/>
            <person name="Miller A.N."/>
            <person name="Grigoriev I.V."/>
            <person name="Debuchy R."/>
            <person name="Gladieux P."/>
            <person name="Hiltunen Thoren M."/>
            <person name="Johannesson H."/>
        </authorList>
    </citation>
    <scope>NUCLEOTIDE SEQUENCE</scope>
    <source>
        <strain evidence="5">CBS 626.80</strain>
    </source>
</reference>
<keyword evidence="2" id="KW-0143">Chaperone</keyword>
<feature type="region of interest" description="Disordered" evidence="4">
    <location>
        <begin position="32"/>
        <end position="54"/>
    </location>
</feature>
<feature type="region of interest" description="Disordered" evidence="4">
    <location>
        <begin position="99"/>
        <end position="118"/>
    </location>
</feature>
<dbReference type="InterPro" id="IPR038277">
    <property type="entry name" value="UreF_sf"/>
</dbReference>
<feature type="region of interest" description="Disordered" evidence="4">
    <location>
        <begin position="215"/>
        <end position="236"/>
    </location>
</feature>
<comment type="caution">
    <text evidence="5">The sequence shown here is derived from an EMBL/GenBank/DDBJ whole genome shotgun (WGS) entry which is preliminary data.</text>
</comment>
<evidence type="ECO:0000313" key="5">
    <source>
        <dbReference type="EMBL" id="KAK3953065.1"/>
    </source>
</evidence>
<keyword evidence="1" id="KW-0996">Nickel insertion</keyword>
<proteinExistence type="inferred from homology"/>
<keyword evidence="6" id="KW-1185">Reference proteome</keyword>
<evidence type="ECO:0000256" key="2">
    <source>
        <dbReference type="ARBA" id="ARBA00023186"/>
    </source>
</evidence>
<protein>
    <recommendedName>
        <fullName evidence="7">Urease accessory protein UreF</fullName>
    </recommendedName>
</protein>
<dbReference type="Pfam" id="PF01730">
    <property type="entry name" value="UreF"/>
    <property type="match status" value="1"/>
</dbReference>
<dbReference type="AlphaFoldDB" id="A0AAN6NVX9"/>
<dbReference type="Proteomes" id="UP001303222">
    <property type="component" value="Unassembled WGS sequence"/>
</dbReference>
<feature type="compositionally biased region" description="Low complexity" evidence="4">
    <location>
        <begin position="103"/>
        <end position="113"/>
    </location>
</feature>
<organism evidence="5 6">
    <name type="scientific">Pseudoneurospora amorphoporcata</name>
    <dbReference type="NCBI Taxonomy" id="241081"/>
    <lineage>
        <taxon>Eukaryota</taxon>
        <taxon>Fungi</taxon>
        <taxon>Dikarya</taxon>
        <taxon>Ascomycota</taxon>
        <taxon>Pezizomycotina</taxon>
        <taxon>Sordariomycetes</taxon>
        <taxon>Sordariomycetidae</taxon>
        <taxon>Sordariales</taxon>
        <taxon>Sordariaceae</taxon>
        <taxon>Pseudoneurospora</taxon>
    </lineage>
</organism>
<dbReference type="InterPro" id="IPR002639">
    <property type="entry name" value="UreF"/>
</dbReference>
<dbReference type="GO" id="GO:0016151">
    <property type="term" value="F:nickel cation binding"/>
    <property type="evidence" value="ECO:0007669"/>
    <property type="project" value="InterPro"/>
</dbReference>
<evidence type="ECO:0000256" key="1">
    <source>
        <dbReference type="ARBA" id="ARBA00022988"/>
    </source>
</evidence>
<accession>A0AAN6NVX9</accession>
<evidence type="ECO:0008006" key="7">
    <source>
        <dbReference type="Google" id="ProtNLM"/>
    </source>
</evidence>
<evidence type="ECO:0000256" key="3">
    <source>
        <dbReference type="ARBA" id="ARBA00046339"/>
    </source>
</evidence>
<feature type="compositionally biased region" description="Basic and acidic residues" evidence="4">
    <location>
        <begin position="32"/>
        <end position="50"/>
    </location>
</feature>
<dbReference type="PANTHER" id="PTHR33620">
    <property type="entry name" value="UREASE ACCESSORY PROTEIN F"/>
    <property type="match status" value="1"/>
</dbReference>